<dbReference type="SUPFAM" id="SSF49785">
    <property type="entry name" value="Galactose-binding domain-like"/>
    <property type="match status" value="1"/>
</dbReference>
<evidence type="ECO:0000313" key="2">
    <source>
        <dbReference type="Ensembl" id="ENSNMLP00000001715.1"/>
    </source>
</evidence>
<feature type="domain" description="FBA" evidence="1">
    <location>
        <begin position="1"/>
        <end position="174"/>
    </location>
</feature>
<evidence type="ECO:0000313" key="3">
    <source>
        <dbReference type="Proteomes" id="UP000694523"/>
    </source>
</evidence>
<accession>A0A8C6S516</accession>
<dbReference type="GO" id="GO:0036503">
    <property type="term" value="P:ERAD pathway"/>
    <property type="evidence" value="ECO:0007669"/>
    <property type="project" value="TreeGrafter"/>
</dbReference>
<dbReference type="PANTHER" id="PTHR12125">
    <property type="entry name" value="F-BOX ONLY PROTEIN 6-LIKE PROTEIN"/>
    <property type="match status" value="1"/>
</dbReference>
<dbReference type="SMART" id="SM01198">
    <property type="entry name" value="FBA"/>
    <property type="match status" value="1"/>
</dbReference>
<evidence type="ECO:0000259" key="1">
    <source>
        <dbReference type="PROSITE" id="PS51114"/>
    </source>
</evidence>
<dbReference type="InterPro" id="IPR039752">
    <property type="entry name" value="F-box_only"/>
</dbReference>
<keyword evidence="3" id="KW-1185">Reference proteome</keyword>
<dbReference type="GO" id="GO:0031146">
    <property type="term" value="P:SCF-dependent proteasomal ubiquitin-dependent protein catabolic process"/>
    <property type="evidence" value="ECO:0007669"/>
    <property type="project" value="TreeGrafter"/>
</dbReference>
<reference evidence="2" key="2">
    <citation type="submission" date="2025-09" db="UniProtKB">
        <authorList>
            <consortium name="Ensembl"/>
        </authorList>
    </citation>
    <scope>IDENTIFICATION</scope>
</reference>
<dbReference type="Pfam" id="PF04300">
    <property type="entry name" value="FBA"/>
    <property type="match status" value="1"/>
</dbReference>
<dbReference type="InterPro" id="IPR008979">
    <property type="entry name" value="Galactose-bd-like_sf"/>
</dbReference>
<reference evidence="2" key="1">
    <citation type="submission" date="2025-08" db="UniProtKB">
        <authorList>
            <consortium name="Ensembl"/>
        </authorList>
    </citation>
    <scope>IDENTIFICATION</scope>
</reference>
<protein>
    <recommendedName>
        <fullName evidence="1">FBA domain-containing protein</fullName>
    </recommendedName>
</protein>
<dbReference type="GO" id="GO:0061630">
    <property type="term" value="F:ubiquitin protein ligase activity"/>
    <property type="evidence" value="ECO:0007669"/>
    <property type="project" value="TreeGrafter"/>
</dbReference>
<name>A0A8C6S516_9GOBI</name>
<dbReference type="AlphaFoldDB" id="A0A8C6S516"/>
<proteinExistence type="predicted"/>
<dbReference type="InterPro" id="IPR007397">
    <property type="entry name" value="F-box-assoc_dom"/>
</dbReference>
<dbReference type="Proteomes" id="UP000694523">
    <property type="component" value="Unplaced"/>
</dbReference>
<dbReference type="Ensembl" id="ENSNMLT00000001987.1">
    <property type="protein sequence ID" value="ENSNMLP00000001715.1"/>
    <property type="gene ID" value="ENSNMLG00000001314.1"/>
</dbReference>
<dbReference type="Gene3D" id="2.60.120.260">
    <property type="entry name" value="Galactose-binding domain-like"/>
    <property type="match status" value="1"/>
</dbReference>
<dbReference type="GO" id="GO:0019005">
    <property type="term" value="C:SCF ubiquitin ligase complex"/>
    <property type="evidence" value="ECO:0007669"/>
    <property type="project" value="TreeGrafter"/>
</dbReference>
<dbReference type="GO" id="GO:0006516">
    <property type="term" value="P:glycoprotein catabolic process"/>
    <property type="evidence" value="ECO:0007669"/>
    <property type="project" value="TreeGrafter"/>
</dbReference>
<dbReference type="FunFam" id="2.60.120.260:FF:000012">
    <property type="entry name" value="F-box only protein 2"/>
    <property type="match status" value="1"/>
</dbReference>
<organism evidence="2 3">
    <name type="scientific">Neogobius melanostomus</name>
    <name type="common">round goby</name>
    <dbReference type="NCBI Taxonomy" id="47308"/>
    <lineage>
        <taxon>Eukaryota</taxon>
        <taxon>Metazoa</taxon>
        <taxon>Chordata</taxon>
        <taxon>Craniata</taxon>
        <taxon>Vertebrata</taxon>
        <taxon>Euteleostomi</taxon>
        <taxon>Actinopterygii</taxon>
        <taxon>Neopterygii</taxon>
        <taxon>Teleostei</taxon>
        <taxon>Neoteleostei</taxon>
        <taxon>Acanthomorphata</taxon>
        <taxon>Gobiaria</taxon>
        <taxon>Gobiiformes</taxon>
        <taxon>Gobioidei</taxon>
        <taxon>Gobiidae</taxon>
        <taxon>Benthophilinae</taxon>
        <taxon>Neogobiini</taxon>
        <taxon>Neogobius</taxon>
    </lineage>
</organism>
<dbReference type="GO" id="GO:0005737">
    <property type="term" value="C:cytoplasm"/>
    <property type="evidence" value="ECO:0007669"/>
    <property type="project" value="TreeGrafter"/>
</dbReference>
<dbReference type="PROSITE" id="PS51114">
    <property type="entry name" value="FBA"/>
    <property type="match status" value="1"/>
</dbReference>
<sequence length="174" mass="19775">MSKRNLLKNPDGNEGLQSWELVRNEGDGWMVQDIPGGCGFDFPGHCKFFATSFRLCLKRQVVNLLNQGFSAEHLDNQPLVKIKDWFSGRTDCGCTYQITVCLLDGNHQVMQRFKPKPITLDPATDNCAWQPMSHTFSDYGPGLRFISFEHGGQDTKFWKGWYGVRVTSSSVEVY</sequence>
<dbReference type="PANTHER" id="PTHR12125:SF11">
    <property type="entry name" value="F-BOX ONLY PROTEIN 2"/>
    <property type="match status" value="1"/>
</dbReference>